<keyword evidence="2" id="KW-1185">Reference proteome</keyword>
<gene>
    <name evidence="1" type="ORF">I4F81_011001</name>
</gene>
<name>A0ACC3CE73_PYRYE</name>
<dbReference type="EMBL" id="CM020620">
    <property type="protein sequence ID" value="KAK1868515.1"/>
    <property type="molecule type" value="Genomic_DNA"/>
</dbReference>
<comment type="caution">
    <text evidence="1">The sequence shown here is derived from an EMBL/GenBank/DDBJ whole genome shotgun (WGS) entry which is preliminary data.</text>
</comment>
<reference evidence="1" key="1">
    <citation type="submission" date="2019-11" db="EMBL/GenBank/DDBJ databases">
        <title>Nori genome reveals adaptations in red seaweeds to the harsh intertidal environment.</title>
        <authorList>
            <person name="Wang D."/>
            <person name="Mao Y."/>
        </authorList>
    </citation>
    <scope>NUCLEOTIDE SEQUENCE</scope>
    <source>
        <tissue evidence="1">Gametophyte</tissue>
    </source>
</reference>
<proteinExistence type="predicted"/>
<accession>A0ACC3CE73</accession>
<evidence type="ECO:0000313" key="1">
    <source>
        <dbReference type="EMBL" id="KAK1868515.1"/>
    </source>
</evidence>
<organism evidence="1 2">
    <name type="scientific">Pyropia yezoensis</name>
    <name type="common">Susabi-nori</name>
    <name type="synonym">Porphyra yezoensis</name>
    <dbReference type="NCBI Taxonomy" id="2788"/>
    <lineage>
        <taxon>Eukaryota</taxon>
        <taxon>Rhodophyta</taxon>
        <taxon>Bangiophyceae</taxon>
        <taxon>Bangiales</taxon>
        <taxon>Bangiaceae</taxon>
        <taxon>Pyropia</taxon>
    </lineage>
</organism>
<dbReference type="Proteomes" id="UP000798662">
    <property type="component" value="Chromosome 3"/>
</dbReference>
<sequence>MRARRRRPCRERRHRATLGVFCPRRHLRRALRRGLCPSCCRHSPRAGSFEAEAPSHPYRRPRVGVLRRGRLPCRRARPLPRDRGGRCVVTDTGGGGSGQPPLPSPPTAAGGGGRSSHRRAATDAAAAAAAMAVVAAVAAPARVDHRSRRAPSSTPTPRGRATVVVVTVAMTGG</sequence>
<protein>
    <submittedName>
        <fullName evidence="1">Uncharacterized protein</fullName>
    </submittedName>
</protein>
<evidence type="ECO:0000313" key="2">
    <source>
        <dbReference type="Proteomes" id="UP000798662"/>
    </source>
</evidence>